<dbReference type="EMBL" id="AP018205">
    <property type="protein sequence ID" value="BAY59642.1"/>
    <property type="molecule type" value="Genomic_DNA"/>
</dbReference>
<dbReference type="Pfam" id="PF00665">
    <property type="entry name" value="rve"/>
    <property type="match status" value="1"/>
</dbReference>
<geneLocation type="plasmid" evidence="4">
    <name>plasmid2</name>
</geneLocation>
<evidence type="ECO:0000313" key="4">
    <source>
        <dbReference type="EMBL" id="BAY59642.1"/>
    </source>
</evidence>
<dbReference type="InterPro" id="IPR036397">
    <property type="entry name" value="RNaseH_sf"/>
</dbReference>
<protein>
    <submittedName>
        <fullName evidence="4">Integrase, catalytic region</fullName>
    </submittedName>
</protein>
<dbReference type="InterPro" id="IPR001584">
    <property type="entry name" value="Integrase_cat-core"/>
</dbReference>
<dbReference type="InterPro" id="IPR012337">
    <property type="entry name" value="RNaseH-like_sf"/>
</dbReference>
<dbReference type="PANTHER" id="PTHR46889">
    <property type="entry name" value="TRANSPOSASE INSF FOR INSERTION SEQUENCE IS3B-RELATED"/>
    <property type="match status" value="1"/>
</dbReference>
<keyword evidence="4" id="KW-0614">Plasmid</keyword>
<reference evidence="4 5" key="1">
    <citation type="submission" date="2017-06" db="EMBL/GenBank/DDBJ databases">
        <title>Genome sequencing of cyanobaciteial culture collection at National Institute for Environmental Studies (NIES).</title>
        <authorList>
            <person name="Hirose Y."/>
            <person name="Shimura Y."/>
            <person name="Fujisawa T."/>
            <person name="Nakamura Y."/>
            <person name="Kawachi M."/>
        </authorList>
    </citation>
    <scope>NUCLEOTIDE SEQUENCE [LARGE SCALE GENOMIC DNA]</scope>
    <source>
        <strain evidence="4 5">NIES-2135</strain>
        <plasmid evidence="5">Plasmid Plasmid2 dna</plasmid>
    </source>
</reference>
<dbReference type="PANTHER" id="PTHR46889:SF7">
    <property type="entry name" value="TRANSPOSASE FOR INSERTION SEQUENCE ELEMENT IS904"/>
    <property type="match status" value="1"/>
</dbReference>
<evidence type="ECO:0000256" key="1">
    <source>
        <dbReference type="ARBA" id="ARBA00002286"/>
    </source>
</evidence>
<evidence type="ECO:0000256" key="2">
    <source>
        <dbReference type="SAM" id="MobiDB-lite"/>
    </source>
</evidence>
<dbReference type="Pfam" id="PF13276">
    <property type="entry name" value="HTH_21"/>
    <property type="match status" value="1"/>
</dbReference>
<dbReference type="NCBIfam" id="NF033516">
    <property type="entry name" value="transpos_IS3"/>
    <property type="match status" value="1"/>
</dbReference>
<comment type="function">
    <text evidence="1">Involved in the transposition of the insertion sequence.</text>
</comment>
<dbReference type="GO" id="GO:0015074">
    <property type="term" value="P:DNA integration"/>
    <property type="evidence" value="ECO:0007669"/>
    <property type="project" value="InterPro"/>
</dbReference>
<name>A0A1Z4JSE7_LEPBY</name>
<sequence>MHVKSSQEIQPAIQSQSRPRTAAWRKDANRDQSSARGASQCINAVAKRICRTSVVCIWRSWTSFGSRVADSRTRTDGGKIDDAVRDRKKSIEHLSDETKRQIVAELEPHYSVRQICEVLSVNRSSLYYQPVEEELATETELKSAIDKIAGEFPRYGYRRITQQLKRQGIVVNHKRVARMMKEMGIAGKAPKRRCRTTNSNHSFARYPNRVAGLKIERPNQVWVSDITYIRLGEGFVYLAVLMDVFTRCIRGWHLGRGLDHSLTLTALNKALEHYQPEIHHSDQGVQYAATGYVEVLKQRKIEISMAEVGEPTQNGYAERLMRTIKEEEVDLSEYRNFAEVYMQVKVFLEEVYMRKRIHSSIGYLTPIEFESEWRSNQ</sequence>
<dbReference type="Proteomes" id="UP000217895">
    <property type="component" value="Plasmid Plasmid2 dna"/>
</dbReference>
<dbReference type="PROSITE" id="PS50994">
    <property type="entry name" value="INTEGRASE"/>
    <property type="match status" value="1"/>
</dbReference>
<proteinExistence type="predicted"/>
<organism evidence="4 5">
    <name type="scientific">Leptolyngbya boryana NIES-2135</name>
    <dbReference type="NCBI Taxonomy" id="1973484"/>
    <lineage>
        <taxon>Bacteria</taxon>
        <taxon>Bacillati</taxon>
        <taxon>Cyanobacteriota</taxon>
        <taxon>Cyanophyceae</taxon>
        <taxon>Leptolyngbyales</taxon>
        <taxon>Leptolyngbyaceae</taxon>
        <taxon>Leptolyngbya group</taxon>
        <taxon>Leptolyngbya</taxon>
    </lineage>
</organism>
<evidence type="ECO:0000259" key="3">
    <source>
        <dbReference type="PROSITE" id="PS50994"/>
    </source>
</evidence>
<dbReference type="InterPro" id="IPR048020">
    <property type="entry name" value="Transpos_IS3"/>
</dbReference>
<feature type="compositionally biased region" description="Polar residues" evidence="2">
    <location>
        <begin position="1"/>
        <end position="19"/>
    </location>
</feature>
<dbReference type="AlphaFoldDB" id="A0A1Z4JSE7"/>
<dbReference type="SUPFAM" id="SSF53098">
    <property type="entry name" value="Ribonuclease H-like"/>
    <property type="match status" value="1"/>
</dbReference>
<gene>
    <name evidence="4" type="ORF">NIES2135_65190</name>
</gene>
<dbReference type="Gene3D" id="3.30.420.10">
    <property type="entry name" value="Ribonuclease H-like superfamily/Ribonuclease H"/>
    <property type="match status" value="1"/>
</dbReference>
<dbReference type="GO" id="GO:0003676">
    <property type="term" value="F:nucleic acid binding"/>
    <property type="evidence" value="ECO:0007669"/>
    <property type="project" value="InterPro"/>
</dbReference>
<feature type="domain" description="Integrase catalytic" evidence="3">
    <location>
        <begin position="214"/>
        <end position="374"/>
    </location>
</feature>
<keyword evidence="5" id="KW-1185">Reference proteome</keyword>
<evidence type="ECO:0000313" key="5">
    <source>
        <dbReference type="Proteomes" id="UP000217895"/>
    </source>
</evidence>
<feature type="region of interest" description="Disordered" evidence="2">
    <location>
        <begin position="1"/>
        <end position="37"/>
    </location>
</feature>
<dbReference type="InterPro" id="IPR025948">
    <property type="entry name" value="HTH-like_dom"/>
</dbReference>
<accession>A0A1Z4JSE7</accession>
<dbReference type="InterPro" id="IPR050900">
    <property type="entry name" value="Transposase_IS3/IS150/IS904"/>
</dbReference>